<reference evidence="11" key="2">
    <citation type="submission" date="2022-01" db="EMBL/GenBank/DDBJ databases">
        <authorList>
            <person name="Yamashiro T."/>
            <person name="Shiraishi A."/>
            <person name="Satake H."/>
            <person name="Nakayama K."/>
        </authorList>
    </citation>
    <scope>NUCLEOTIDE SEQUENCE</scope>
</reference>
<protein>
    <submittedName>
        <fullName evidence="11">Disease resistance protein RGA3</fullName>
    </submittedName>
</protein>
<keyword evidence="12" id="KW-1185">Reference proteome</keyword>
<dbReference type="InterPro" id="IPR042197">
    <property type="entry name" value="Apaf_helical"/>
</dbReference>
<dbReference type="InterPro" id="IPR056789">
    <property type="entry name" value="LRR_R13L1-DRL21"/>
</dbReference>
<name>A0ABQ5CQA6_9ASTR</name>
<organism evidence="11 12">
    <name type="scientific">Tanacetum coccineum</name>
    <dbReference type="NCBI Taxonomy" id="301880"/>
    <lineage>
        <taxon>Eukaryota</taxon>
        <taxon>Viridiplantae</taxon>
        <taxon>Streptophyta</taxon>
        <taxon>Embryophyta</taxon>
        <taxon>Tracheophyta</taxon>
        <taxon>Spermatophyta</taxon>
        <taxon>Magnoliopsida</taxon>
        <taxon>eudicotyledons</taxon>
        <taxon>Gunneridae</taxon>
        <taxon>Pentapetalae</taxon>
        <taxon>asterids</taxon>
        <taxon>campanulids</taxon>
        <taxon>Asterales</taxon>
        <taxon>Asteraceae</taxon>
        <taxon>Asteroideae</taxon>
        <taxon>Anthemideae</taxon>
        <taxon>Anthemidinae</taxon>
        <taxon>Tanacetum</taxon>
    </lineage>
</organism>
<feature type="domain" description="Disease resistance protein winged helix" evidence="9">
    <location>
        <begin position="439"/>
        <end position="510"/>
    </location>
</feature>
<dbReference type="InterPro" id="IPR027417">
    <property type="entry name" value="P-loop_NTPase"/>
</dbReference>
<dbReference type="Gene3D" id="1.20.5.4130">
    <property type="match status" value="1"/>
</dbReference>
<dbReference type="PANTHER" id="PTHR36766">
    <property type="entry name" value="PLANT BROAD-SPECTRUM MILDEW RESISTANCE PROTEIN RPW8"/>
    <property type="match status" value="1"/>
</dbReference>
<dbReference type="InterPro" id="IPR058922">
    <property type="entry name" value="WHD_DRP"/>
</dbReference>
<evidence type="ECO:0000256" key="4">
    <source>
        <dbReference type="ARBA" id="ARBA00022741"/>
    </source>
</evidence>
<evidence type="ECO:0000259" key="9">
    <source>
        <dbReference type="Pfam" id="PF23559"/>
    </source>
</evidence>
<keyword evidence="4" id="KW-0547">Nucleotide-binding</keyword>
<keyword evidence="3" id="KW-0677">Repeat</keyword>
<dbReference type="InterPro" id="IPR002182">
    <property type="entry name" value="NB-ARC"/>
</dbReference>
<evidence type="ECO:0000259" key="8">
    <source>
        <dbReference type="Pfam" id="PF18052"/>
    </source>
</evidence>
<dbReference type="InterPro" id="IPR032675">
    <property type="entry name" value="LRR_dom_sf"/>
</dbReference>
<evidence type="ECO:0000256" key="1">
    <source>
        <dbReference type="ARBA" id="ARBA00008894"/>
    </source>
</evidence>
<sequence>MGDPIVSSVISQLKQQSTSLATQDFAVLWGLKSDLRHLRTIFSNIQSVLSDAELKQRKNKSLQHWLRKIRSVSFHVENVLEEVSTEALLRRLHVERGIKNNVSTFFNASNPLQFRIEMTKKVKQIKEMLDVLANERLEFGLVENDVVVNDQDVFEDDGVGVRLSGFVEYEVVGRCDEVEMIVGNVCDVDSGTNVNVCVLVGVGGLGKSVLAKTVYKDVRVEKVFDLKVWLRVSSEFSVVRLSREILKVIEGDSFDVSEMEMETDALIERLKEKLTGMRVLVVLDGVEDGDKGEWDGLMEVLSCGCRGSSVIVTTRSMEVADMIATGTHPTLVHSLGCLSEDDSWLLFKRYAFGDRKDLDSIAFEAIGKAIVKKCEGVPLALKVIGSLMCFKSSASEWLSVLESEVWDLVDEGSCVLPSLKLSYDNMPTHVRQCFAMCSIFPKDHEMDKQLLVELWVAYGFVPTRGDADLYDLGEEIFNALVWRSFLQDVKECIFEGTTTCKMHDEMHALAQSVMKYECSSVMSGEILKFPEEVLHLSSNDILYLSNEVMTKAKSLRSLVTLGGVSRIPTPDYIFEQRYLRVLHLGSSSDMLTDLPESVGKLKFLRYLNVSRSKIVVLPNSIVQLQNLQTLKLTSCERLRELPDGIKYMRNLRHLNIDGCCSLDHMPLGMGQLRHLRRLSTFLVGQGQGVQISELEELNHLGGEFSIKGLVNVKISSQAERANLKKKQNINCLNLSWGCNDRTEDNLPAKNSEKVLEALQPHLNLRVLTISDYQGSHFPYWMASLVNLVSITFETCRRCENLPSVGTLPFLKALELKQMDALKHLEDKERVNEDLFPCLEKLFIIDCPSLIELPDIPNLKSLQISGSNENIFTSVGKLGTISFFDIEGFKDMKSLPDEMLSNLMALEELQILGCPNLRCMPDGIQNLEALKSLVIGDCELLKVRCEKEVGEDWSKIASITYIKIDDQLKK</sequence>
<evidence type="ECO:0000259" key="7">
    <source>
        <dbReference type="Pfam" id="PF00931"/>
    </source>
</evidence>
<dbReference type="Gene3D" id="1.10.10.10">
    <property type="entry name" value="Winged helix-like DNA-binding domain superfamily/Winged helix DNA-binding domain"/>
    <property type="match status" value="1"/>
</dbReference>
<dbReference type="Gene3D" id="3.80.10.10">
    <property type="entry name" value="Ribonuclease Inhibitor"/>
    <property type="match status" value="2"/>
</dbReference>
<feature type="domain" description="R13L1/DRL21-like LRR repeat region" evidence="10">
    <location>
        <begin position="691"/>
        <end position="818"/>
    </location>
</feature>
<dbReference type="InterPro" id="IPR036388">
    <property type="entry name" value="WH-like_DNA-bd_sf"/>
</dbReference>
<evidence type="ECO:0000259" key="10">
    <source>
        <dbReference type="Pfam" id="PF25019"/>
    </source>
</evidence>
<keyword evidence="5" id="KW-0611">Plant defense</keyword>
<proteinExistence type="inferred from homology"/>
<dbReference type="EMBL" id="BQNB010014497">
    <property type="protein sequence ID" value="GJT28885.1"/>
    <property type="molecule type" value="Genomic_DNA"/>
</dbReference>
<accession>A0ABQ5CQA6</accession>
<dbReference type="SUPFAM" id="SSF52058">
    <property type="entry name" value="L domain-like"/>
    <property type="match status" value="1"/>
</dbReference>
<dbReference type="Pfam" id="PF25019">
    <property type="entry name" value="LRR_R13L1-DRL21"/>
    <property type="match status" value="1"/>
</dbReference>
<dbReference type="PRINTS" id="PR00364">
    <property type="entry name" value="DISEASERSIST"/>
</dbReference>
<dbReference type="Pfam" id="PF00931">
    <property type="entry name" value="NB-ARC"/>
    <property type="match status" value="1"/>
</dbReference>
<evidence type="ECO:0000256" key="3">
    <source>
        <dbReference type="ARBA" id="ARBA00022737"/>
    </source>
</evidence>
<keyword evidence="6" id="KW-0067">ATP-binding</keyword>
<evidence type="ECO:0000313" key="11">
    <source>
        <dbReference type="EMBL" id="GJT28885.1"/>
    </source>
</evidence>
<gene>
    <name evidence="11" type="ORF">Tco_0909160</name>
</gene>
<feature type="domain" description="NB-ARC" evidence="7">
    <location>
        <begin position="191"/>
        <end position="354"/>
    </location>
</feature>
<dbReference type="Pfam" id="PF18052">
    <property type="entry name" value="Rx_N"/>
    <property type="match status" value="1"/>
</dbReference>
<comment type="similarity">
    <text evidence="1">Belongs to the disease resistance NB-LRR family.</text>
</comment>
<dbReference type="Gene3D" id="1.10.8.430">
    <property type="entry name" value="Helical domain of apoptotic protease-activating factors"/>
    <property type="match status" value="1"/>
</dbReference>
<evidence type="ECO:0000313" key="12">
    <source>
        <dbReference type="Proteomes" id="UP001151760"/>
    </source>
</evidence>
<dbReference type="InterPro" id="IPR041118">
    <property type="entry name" value="Rx_N"/>
</dbReference>
<evidence type="ECO:0000256" key="6">
    <source>
        <dbReference type="ARBA" id="ARBA00022840"/>
    </source>
</evidence>
<comment type="caution">
    <text evidence="11">The sequence shown here is derived from an EMBL/GenBank/DDBJ whole genome shotgun (WGS) entry which is preliminary data.</text>
</comment>
<feature type="domain" description="Disease resistance N-terminal" evidence="8">
    <location>
        <begin position="9"/>
        <end position="95"/>
    </location>
</feature>
<reference evidence="11" key="1">
    <citation type="journal article" date="2022" name="Int. J. Mol. Sci.">
        <title>Draft Genome of Tanacetum Coccineum: Genomic Comparison of Closely Related Tanacetum-Family Plants.</title>
        <authorList>
            <person name="Yamashiro T."/>
            <person name="Shiraishi A."/>
            <person name="Nakayama K."/>
            <person name="Satake H."/>
        </authorList>
    </citation>
    <scope>NUCLEOTIDE SEQUENCE</scope>
</reference>
<dbReference type="Proteomes" id="UP001151760">
    <property type="component" value="Unassembled WGS sequence"/>
</dbReference>
<dbReference type="SUPFAM" id="SSF52540">
    <property type="entry name" value="P-loop containing nucleoside triphosphate hydrolases"/>
    <property type="match status" value="1"/>
</dbReference>
<dbReference type="Gene3D" id="3.40.50.300">
    <property type="entry name" value="P-loop containing nucleotide triphosphate hydrolases"/>
    <property type="match status" value="1"/>
</dbReference>
<dbReference type="PANTHER" id="PTHR36766:SF47">
    <property type="entry name" value="NB-ARC DOMAIN-CONTAINING PROTEIN"/>
    <property type="match status" value="1"/>
</dbReference>
<evidence type="ECO:0000256" key="5">
    <source>
        <dbReference type="ARBA" id="ARBA00022821"/>
    </source>
</evidence>
<dbReference type="Pfam" id="PF23559">
    <property type="entry name" value="WHD_DRP"/>
    <property type="match status" value="1"/>
</dbReference>
<evidence type="ECO:0000256" key="2">
    <source>
        <dbReference type="ARBA" id="ARBA00022614"/>
    </source>
</evidence>
<keyword evidence="2" id="KW-0433">Leucine-rich repeat</keyword>